<protein>
    <submittedName>
        <fullName evidence="2">Type IV pilus assembly protein PilM</fullName>
    </submittedName>
</protein>
<comment type="caution">
    <text evidence="2">The sequence shown here is derived from an EMBL/GenBank/DDBJ whole genome shotgun (WGS) entry which is preliminary data.</text>
</comment>
<dbReference type="RefSeq" id="WP_134567796.1">
    <property type="nucleotide sequence ID" value="NZ_SOFP01000050.1"/>
</dbReference>
<dbReference type="GO" id="GO:0051301">
    <property type="term" value="P:cell division"/>
    <property type="evidence" value="ECO:0007669"/>
    <property type="project" value="InterPro"/>
</dbReference>
<dbReference type="InterPro" id="IPR050696">
    <property type="entry name" value="FtsA/MreB"/>
</dbReference>
<dbReference type="InterPro" id="IPR005883">
    <property type="entry name" value="PilM"/>
</dbReference>
<dbReference type="SMART" id="SM00842">
    <property type="entry name" value="FtsA"/>
    <property type="match status" value="1"/>
</dbReference>
<evidence type="ECO:0000313" key="3">
    <source>
        <dbReference type="Proteomes" id="UP000298412"/>
    </source>
</evidence>
<dbReference type="Proteomes" id="UP000298412">
    <property type="component" value="Unassembled WGS sequence"/>
</dbReference>
<proteinExistence type="predicted"/>
<dbReference type="AlphaFoldDB" id="A0A4R8WPR7"/>
<dbReference type="InterPro" id="IPR003494">
    <property type="entry name" value="SHS2_FtsA"/>
</dbReference>
<name>A0A4R8WPR7_9MICO</name>
<dbReference type="Pfam" id="PF11104">
    <property type="entry name" value="PilM_2"/>
    <property type="match status" value="1"/>
</dbReference>
<dbReference type="SUPFAM" id="SSF53067">
    <property type="entry name" value="Actin-like ATPase domain"/>
    <property type="match status" value="2"/>
</dbReference>
<evidence type="ECO:0000259" key="1">
    <source>
        <dbReference type="SMART" id="SM00842"/>
    </source>
</evidence>
<organism evidence="2 3">
    <name type="scientific">Cryobacterium algoritolerans</name>
    <dbReference type="NCBI Taxonomy" id="1259184"/>
    <lineage>
        <taxon>Bacteria</taxon>
        <taxon>Bacillati</taxon>
        <taxon>Actinomycetota</taxon>
        <taxon>Actinomycetes</taxon>
        <taxon>Micrococcales</taxon>
        <taxon>Microbacteriaceae</taxon>
        <taxon>Cryobacterium</taxon>
    </lineage>
</organism>
<evidence type="ECO:0000313" key="2">
    <source>
        <dbReference type="EMBL" id="TFC13979.1"/>
    </source>
</evidence>
<dbReference type="CDD" id="cd24049">
    <property type="entry name" value="ASKHA_NBD_PilM"/>
    <property type="match status" value="1"/>
</dbReference>
<dbReference type="Gene3D" id="3.30.420.40">
    <property type="match status" value="2"/>
</dbReference>
<feature type="domain" description="SHS2" evidence="1">
    <location>
        <begin position="5"/>
        <end position="173"/>
    </location>
</feature>
<dbReference type="PIRSF" id="PIRSF019169">
    <property type="entry name" value="PilM"/>
    <property type="match status" value="1"/>
</dbReference>
<dbReference type="PANTHER" id="PTHR32432">
    <property type="entry name" value="CELL DIVISION PROTEIN FTSA-RELATED"/>
    <property type="match status" value="1"/>
</dbReference>
<dbReference type="NCBIfam" id="TIGR01175">
    <property type="entry name" value="pilM"/>
    <property type="match status" value="1"/>
</dbReference>
<accession>A0A4R8WPR7</accession>
<dbReference type="PANTHER" id="PTHR32432:SF3">
    <property type="entry name" value="ETHANOLAMINE UTILIZATION PROTEIN EUTJ"/>
    <property type="match status" value="1"/>
</dbReference>
<gene>
    <name evidence="2" type="primary">pilM</name>
    <name evidence="2" type="ORF">E3O19_11615</name>
</gene>
<dbReference type="Gene3D" id="3.30.1490.300">
    <property type="match status" value="1"/>
</dbReference>
<dbReference type="EMBL" id="SOFP01000050">
    <property type="protein sequence ID" value="TFC13979.1"/>
    <property type="molecule type" value="Genomic_DNA"/>
</dbReference>
<reference evidence="2 3" key="1">
    <citation type="submission" date="2019-03" db="EMBL/GenBank/DDBJ databases">
        <title>Genomics of glacier-inhabiting Cryobacterium strains.</title>
        <authorList>
            <person name="Liu Q."/>
            <person name="Xin Y.-H."/>
        </authorList>
    </citation>
    <scope>NUCLEOTIDE SEQUENCE [LARGE SCALE GENOMIC DNA]</scope>
    <source>
        <strain evidence="2 3">MDT1-3</strain>
    </source>
</reference>
<dbReference type="OrthoDB" id="1926201at2"/>
<sequence>MATSVVGIDIGSSSLRAVEVGGQGKAKPTLLRYYEVDLPAGAVSSGEVVEPNTVAAALKQLWSAGGFKSTDVILGMGNQRVLARDLTVPKMSLARIRESLPFEVQEMLPVPVAEAVLDFYPIAETTGENGPMVRGLLIAAVKQAVLANVNATQLAGLTTVDVDLIPFALSRVLLSRPGVVGTVALVDIGASTTSVVIATDGVPQFVRIIATGGEDITQAILRDLGGEGEPAETVKCRLGLATGQVDASDKHAVEIVYRVASEQLSSLRNTINYFVNTRPADAVHSIVLSGGGAQLRGLPEALAEMTRLPVEMGDPFVSVTLAKGIDAEEVRKFGSALTVALGLALGRAE</sequence>
<keyword evidence="3" id="KW-1185">Reference proteome</keyword>
<dbReference type="InterPro" id="IPR043129">
    <property type="entry name" value="ATPase_NBD"/>
</dbReference>